<protein>
    <submittedName>
        <fullName evidence="1">Uncharacterized protein</fullName>
    </submittedName>
</protein>
<keyword evidence="2" id="KW-1185">Reference proteome</keyword>
<evidence type="ECO:0000313" key="2">
    <source>
        <dbReference type="Proteomes" id="UP000250241"/>
    </source>
</evidence>
<gene>
    <name evidence="1" type="ORF">RA11412_1278</name>
</gene>
<proteinExistence type="predicted"/>
<dbReference type="Proteomes" id="UP000250241">
    <property type="component" value="Chromosome"/>
</dbReference>
<reference evidence="1 2" key="1">
    <citation type="submission" date="2016-10" db="EMBL/GenBank/DDBJ databases">
        <title>Genome sequence of Rothia aeria strain JCM11412.</title>
        <authorList>
            <person name="Nambu T."/>
        </authorList>
    </citation>
    <scope>NUCLEOTIDE SEQUENCE [LARGE SCALE GENOMIC DNA]</scope>
    <source>
        <strain evidence="1 2">JCM 11412</strain>
    </source>
</reference>
<dbReference type="EMBL" id="AP017895">
    <property type="protein sequence ID" value="BAV87577.1"/>
    <property type="molecule type" value="Genomic_DNA"/>
</dbReference>
<sequence>MAELPVVYKYILSVHEVEPNLLHLVFYITHNGFSVGKKLSQPHLKELA</sequence>
<dbReference type="AlphaFoldDB" id="A0A2Z5QYN3"/>
<accession>A0A2Z5QYN3</accession>
<organism evidence="1 2">
    <name type="scientific">Rothia aeria</name>
    <dbReference type="NCBI Taxonomy" id="172042"/>
    <lineage>
        <taxon>Bacteria</taxon>
        <taxon>Bacillati</taxon>
        <taxon>Actinomycetota</taxon>
        <taxon>Actinomycetes</taxon>
        <taxon>Micrococcales</taxon>
        <taxon>Micrococcaceae</taxon>
        <taxon>Rothia</taxon>
    </lineage>
</organism>
<dbReference type="KEGG" id="raj:RA11412_1278"/>
<evidence type="ECO:0000313" key="1">
    <source>
        <dbReference type="EMBL" id="BAV87577.1"/>
    </source>
</evidence>
<name>A0A2Z5QYN3_9MICC</name>